<dbReference type="OrthoDB" id="9114699at2"/>
<evidence type="ECO:0000313" key="3">
    <source>
        <dbReference type="Proteomes" id="UP000075613"/>
    </source>
</evidence>
<dbReference type="AlphaFoldDB" id="A0A149Q1I2"/>
<protein>
    <submittedName>
        <fullName evidence="2">Uncharacterized protein</fullName>
    </submittedName>
</protein>
<sequence length="216" mass="24415">MTNMNRENRLPLADIVKRIIGHEAALATDTPKFEVHWDREWPLLDKLMASARSGTLKVYERGTFQSIAPGKLPPPTLLMNREAYLSDVDAWLDLHEPHTPFRFHPAEQDLIEHDRNPIYPGNSVMTNLKTTANSNVVHHLANGRRTNVLTAEIERAVEQVGSTDTSAVLHYLRERADNQAGPFTGVMPNGSLKYTDDYGQPKTLSRDALGQRLKRR</sequence>
<gene>
    <name evidence="2" type="ORF">CI15_00350</name>
</gene>
<accession>A0A149Q1I2</accession>
<keyword evidence="3" id="KW-1185">Reference proteome</keyword>
<proteinExistence type="predicted"/>
<evidence type="ECO:0000256" key="1">
    <source>
        <dbReference type="SAM" id="MobiDB-lite"/>
    </source>
</evidence>
<dbReference type="EMBL" id="LRBG01000001">
    <property type="protein sequence ID" value="KXU91084.1"/>
    <property type="molecule type" value="Genomic_DNA"/>
</dbReference>
<evidence type="ECO:0000313" key="2">
    <source>
        <dbReference type="EMBL" id="KXU91084.1"/>
    </source>
</evidence>
<name>A0A149Q1I2_9BURK</name>
<dbReference type="STRING" id="1399968.CI15_00350"/>
<feature type="region of interest" description="Disordered" evidence="1">
    <location>
        <begin position="179"/>
        <end position="216"/>
    </location>
</feature>
<reference evidence="2 3" key="1">
    <citation type="journal article" date="2015" name="Int. J. Syst. Evol. Microbiol.">
        <title>Burkholderia monticola sp. nov., isolated from mountain soil.</title>
        <authorList>
            <person name="Baek I."/>
            <person name="Seo B."/>
            <person name="Lee I."/>
            <person name="Yi H."/>
            <person name="Chun J."/>
        </authorList>
    </citation>
    <scope>NUCLEOTIDE SEQUENCE [LARGE SCALE GENOMIC DNA]</scope>
    <source>
        <strain evidence="2 3">JC2948</strain>
    </source>
</reference>
<dbReference type="RefSeq" id="WP_062123026.1">
    <property type="nucleotide sequence ID" value="NZ_LRBG01000001.1"/>
</dbReference>
<comment type="caution">
    <text evidence="2">The sequence shown here is derived from an EMBL/GenBank/DDBJ whole genome shotgun (WGS) entry which is preliminary data.</text>
</comment>
<organism evidence="2 3">
    <name type="scientific">Paraburkholderia monticola</name>
    <dbReference type="NCBI Taxonomy" id="1399968"/>
    <lineage>
        <taxon>Bacteria</taxon>
        <taxon>Pseudomonadati</taxon>
        <taxon>Pseudomonadota</taxon>
        <taxon>Betaproteobacteria</taxon>
        <taxon>Burkholderiales</taxon>
        <taxon>Burkholderiaceae</taxon>
        <taxon>Paraburkholderia</taxon>
    </lineage>
</organism>
<dbReference type="Proteomes" id="UP000075613">
    <property type="component" value="Unassembled WGS sequence"/>
</dbReference>